<reference evidence="3" key="1">
    <citation type="submission" date="2015-11" db="EMBL/GenBank/DDBJ databases">
        <authorList>
            <person name="Blom J."/>
        </authorList>
    </citation>
    <scope>NUCLEOTIDE SEQUENCE [LARGE SCALE GENOMIC DNA]</scope>
</reference>
<evidence type="ECO:0000256" key="1">
    <source>
        <dbReference type="SAM" id="MobiDB-lite"/>
    </source>
</evidence>
<dbReference type="PATRIC" id="fig|1619313.3.peg.1806"/>
<dbReference type="Proteomes" id="UP000059419">
    <property type="component" value="Chromosome 1"/>
</dbReference>
<accession>A0A0U5GLF4</accession>
<dbReference type="AlphaFoldDB" id="A0A0U5GLF4"/>
<feature type="region of interest" description="Disordered" evidence="1">
    <location>
        <begin position="1"/>
        <end position="47"/>
    </location>
</feature>
<dbReference type="RefSeq" id="WP_173645362.1">
    <property type="nucleotide sequence ID" value="NZ_CP072598.1"/>
</dbReference>
<dbReference type="GeneID" id="84613231"/>
<dbReference type="STRING" id="1619313.EM595_1738"/>
<organism evidence="2 3">
    <name type="scientific">Duffyella gerundensis</name>
    <dbReference type="NCBI Taxonomy" id="1619313"/>
    <lineage>
        <taxon>Bacteria</taxon>
        <taxon>Pseudomonadati</taxon>
        <taxon>Pseudomonadota</taxon>
        <taxon>Gammaproteobacteria</taxon>
        <taxon>Enterobacterales</taxon>
        <taxon>Erwiniaceae</taxon>
        <taxon>Duffyella</taxon>
    </lineage>
</organism>
<sequence>MSERPEPTDPLTDDEPVPQTPEDIGEDDDEDDPLSDDERGPDPTTIV</sequence>
<dbReference type="KEGG" id="ege:EM595_1738"/>
<evidence type="ECO:0000313" key="3">
    <source>
        <dbReference type="Proteomes" id="UP000059419"/>
    </source>
</evidence>
<dbReference type="EMBL" id="LN907827">
    <property type="protein sequence ID" value="CUU23972.1"/>
    <property type="molecule type" value="Genomic_DNA"/>
</dbReference>
<name>A0A0U5GLF4_9GAMM</name>
<evidence type="ECO:0000313" key="2">
    <source>
        <dbReference type="EMBL" id="CUU23972.1"/>
    </source>
</evidence>
<protein>
    <submittedName>
        <fullName evidence="2">Uncharacterized protein</fullName>
    </submittedName>
</protein>
<keyword evidence="3" id="KW-1185">Reference proteome</keyword>
<feature type="compositionally biased region" description="Acidic residues" evidence="1">
    <location>
        <begin position="23"/>
        <end position="35"/>
    </location>
</feature>
<gene>
    <name evidence="2" type="ORF">EM595_1738</name>
</gene>
<proteinExistence type="predicted"/>